<protein>
    <recommendedName>
        <fullName evidence="4">Glycosyltransferase RgtA/B/C/D-like domain-containing protein</fullName>
    </recommendedName>
</protein>
<dbReference type="EMBL" id="CP000478">
    <property type="protein sequence ID" value="ABK15834.1"/>
    <property type="molecule type" value="Genomic_DNA"/>
</dbReference>
<feature type="transmembrane region" description="Helical" evidence="1">
    <location>
        <begin position="190"/>
        <end position="215"/>
    </location>
</feature>
<feature type="transmembrane region" description="Helical" evidence="1">
    <location>
        <begin position="306"/>
        <end position="325"/>
    </location>
</feature>
<feature type="transmembrane region" description="Helical" evidence="1">
    <location>
        <begin position="280"/>
        <end position="300"/>
    </location>
</feature>
<dbReference type="InParanoid" id="A0LEI2"/>
<gene>
    <name evidence="2" type="ordered locus">Sfum_0131</name>
</gene>
<accession>A0LEI2</accession>
<feature type="transmembrane region" description="Helical" evidence="1">
    <location>
        <begin position="116"/>
        <end position="134"/>
    </location>
</feature>
<sequence length="581" mass="66038">MVVKLRHYLRCYNKNTELNILNLFSARQNMWSGSFSSSYSCWKRTWVTLPIGLLLLVIRTWPRLLHPEVWQEDGTYNLPGFFQNGLTDLLEPVNGYLIVVPKMITMLSVSISITQYPMISTFLACGVMLVVFYIVATAPIHIHGGILLAAACLLLPSNPEVFGLPLYSFWWTSILLFVVVFWNANQNDWILRAVIIIMASLSSPVCIATLPLLWVRVCFLRKNPREISLTLLATSCVAIQIWIMIHSNIYVVSQINIASFYLIITKFIGSYAIGNIFPMFRWYFGLFILSLLIVTVLRDLRSPAKWGLAYLLCATILMSISRLSINHLHQAIGSPRYFFFPFIILSWFLLQIALTETSRLLRMGALFILCLSILNAIPVLDRKHDDLNWATHLASCPHFKEYELPVHIDGNIAGTWALKLTKQQCNSLLDKDPFFKPAVTGGFPFRVIRKHPDDRPFEQNDVTVAINKVQPGNEWLGADPQKSHKNGIVVLGSFMDSGAGTGSLTLKMRRGDKLLYRSGLLRSGQFIEVQAPLFRVTTSPVAREWVQLDFSNDLLPDEFSVIFSDRSTDWHEWSAIMLKAD</sequence>
<dbReference type="Proteomes" id="UP000001784">
    <property type="component" value="Chromosome"/>
</dbReference>
<feature type="transmembrane region" description="Helical" evidence="1">
    <location>
        <begin position="337"/>
        <end position="354"/>
    </location>
</feature>
<reference evidence="2 3" key="1">
    <citation type="submission" date="2006-10" db="EMBL/GenBank/DDBJ databases">
        <title>Complete sequence of Syntrophobacter fumaroxidans MPOB.</title>
        <authorList>
            <consortium name="US DOE Joint Genome Institute"/>
            <person name="Copeland A."/>
            <person name="Lucas S."/>
            <person name="Lapidus A."/>
            <person name="Barry K."/>
            <person name="Detter J.C."/>
            <person name="Glavina del Rio T."/>
            <person name="Hammon N."/>
            <person name="Israni S."/>
            <person name="Pitluck S."/>
            <person name="Goltsman E.G."/>
            <person name="Martinez M."/>
            <person name="Schmutz J."/>
            <person name="Larimer F."/>
            <person name="Land M."/>
            <person name="Hauser L."/>
            <person name="Kyrpides N."/>
            <person name="Kim E."/>
            <person name="Boone D.R."/>
            <person name="Brockman F."/>
            <person name="Culley D."/>
            <person name="Ferry J."/>
            <person name="Gunsalus R."/>
            <person name="McInerney M.J."/>
            <person name="Morrison M."/>
            <person name="Plugge C."/>
            <person name="Rohlin L."/>
            <person name="Scholten J."/>
            <person name="Sieber J."/>
            <person name="Stams A.J.M."/>
            <person name="Worm P."/>
            <person name="Henstra A.M."/>
            <person name="Richardson P."/>
        </authorList>
    </citation>
    <scope>NUCLEOTIDE SEQUENCE [LARGE SCALE GENOMIC DNA]</scope>
    <source>
        <strain evidence="3">DSM 10017 / MPOB</strain>
    </source>
</reference>
<feature type="transmembrane region" description="Helical" evidence="1">
    <location>
        <begin position="251"/>
        <end position="273"/>
    </location>
</feature>
<feature type="transmembrane region" description="Helical" evidence="1">
    <location>
        <begin position="360"/>
        <end position="380"/>
    </location>
</feature>
<proteinExistence type="predicted"/>
<feature type="transmembrane region" description="Helical" evidence="1">
    <location>
        <begin position="140"/>
        <end position="157"/>
    </location>
</feature>
<name>A0LEI2_SYNFM</name>
<organism evidence="2 3">
    <name type="scientific">Syntrophobacter fumaroxidans (strain DSM 10017 / MPOB)</name>
    <dbReference type="NCBI Taxonomy" id="335543"/>
    <lineage>
        <taxon>Bacteria</taxon>
        <taxon>Pseudomonadati</taxon>
        <taxon>Thermodesulfobacteriota</taxon>
        <taxon>Syntrophobacteria</taxon>
        <taxon>Syntrophobacterales</taxon>
        <taxon>Syntrophobacteraceae</taxon>
        <taxon>Syntrophobacter</taxon>
    </lineage>
</organism>
<dbReference type="eggNOG" id="ENOG50333MP">
    <property type="taxonomic scope" value="Bacteria"/>
</dbReference>
<dbReference type="AlphaFoldDB" id="A0LEI2"/>
<keyword evidence="1" id="KW-1133">Transmembrane helix</keyword>
<evidence type="ECO:0000313" key="2">
    <source>
        <dbReference type="EMBL" id="ABK15834.1"/>
    </source>
</evidence>
<feature type="transmembrane region" description="Helical" evidence="1">
    <location>
        <begin position="227"/>
        <end position="245"/>
    </location>
</feature>
<keyword evidence="1" id="KW-0472">Membrane</keyword>
<dbReference type="HOGENOM" id="CLU_469224_0_0_7"/>
<dbReference type="KEGG" id="sfu:Sfum_0131"/>
<evidence type="ECO:0000256" key="1">
    <source>
        <dbReference type="SAM" id="Phobius"/>
    </source>
</evidence>
<evidence type="ECO:0000313" key="3">
    <source>
        <dbReference type="Proteomes" id="UP000001784"/>
    </source>
</evidence>
<feature type="transmembrane region" description="Helical" evidence="1">
    <location>
        <begin position="164"/>
        <end position="184"/>
    </location>
</feature>
<keyword evidence="3" id="KW-1185">Reference proteome</keyword>
<keyword evidence="1" id="KW-0812">Transmembrane</keyword>
<evidence type="ECO:0008006" key="4">
    <source>
        <dbReference type="Google" id="ProtNLM"/>
    </source>
</evidence>